<reference evidence="4" key="1">
    <citation type="submission" date="2016-07" db="EMBL/GenBank/DDBJ databases">
        <authorList>
            <person name="Florea S."/>
            <person name="Webb J.S."/>
            <person name="Jaromczyk J."/>
            <person name="Schardl C.L."/>
        </authorList>
    </citation>
    <scope>NUCLEOTIDE SEQUENCE [LARGE SCALE GENOMIC DNA]</scope>
    <source>
        <strain evidence="4">CDC-D5610</strain>
    </source>
</reference>
<evidence type="ECO:0000313" key="3">
    <source>
        <dbReference type="EMBL" id="ASQ47169.1"/>
    </source>
</evidence>
<name>A0A222P5P9_9GAMM</name>
<dbReference type="EMBL" id="CP016397">
    <property type="protein sequence ID" value="ASQ47169.1"/>
    <property type="molecule type" value="Genomic_DNA"/>
</dbReference>
<accession>A0A222P5P9</accession>
<dbReference type="PANTHER" id="PTHR37483:SF1">
    <property type="entry name" value="UPF0125 PROTEIN RATB"/>
    <property type="match status" value="1"/>
</dbReference>
<dbReference type="InterPro" id="IPR037021">
    <property type="entry name" value="RnfH_sf"/>
</dbReference>
<dbReference type="InterPro" id="IPR005346">
    <property type="entry name" value="RnfH"/>
</dbReference>
<evidence type="ECO:0000313" key="4">
    <source>
        <dbReference type="Proteomes" id="UP000201728"/>
    </source>
</evidence>
<dbReference type="KEGG" id="lcd:clem_13180"/>
<dbReference type="Gene3D" id="3.10.20.280">
    <property type="entry name" value="RnfH-like"/>
    <property type="match status" value="1"/>
</dbReference>
<comment type="similarity">
    <text evidence="1 2">Belongs to the UPF0125 (RnfH) family.</text>
</comment>
<proteinExistence type="inferred from homology"/>
<dbReference type="SUPFAM" id="SSF54285">
    <property type="entry name" value="MoaD/ThiS"/>
    <property type="match status" value="1"/>
</dbReference>
<dbReference type="Pfam" id="PF03658">
    <property type="entry name" value="Ub-RnfH"/>
    <property type="match status" value="1"/>
</dbReference>
<protein>
    <recommendedName>
        <fullName evidence="2">UPF0125 protein clem_13180</fullName>
    </recommendedName>
</protein>
<evidence type="ECO:0000256" key="2">
    <source>
        <dbReference type="HAMAP-Rule" id="MF_00460"/>
    </source>
</evidence>
<dbReference type="HAMAP" id="MF_00460">
    <property type="entry name" value="UPF0125_RnfH"/>
    <property type="match status" value="1"/>
</dbReference>
<dbReference type="RefSeq" id="WP_094091936.1">
    <property type="nucleotide sequence ID" value="NZ_CP016397.1"/>
</dbReference>
<dbReference type="InterPro" id="IPR016155">
    <property type="entry name" value="Mopterin_synth/thiamin_S_b"/>
</dbReference>
<sequence length="91" mass="10354">MVKVEIIYIPEEGSTIHLELNLQPGSTIGDALQESNLLTAHPEIKNFPVGIFAQQKTLDTVLKPGDRIEIYRPLSFDPKEKRRLRAKTKEK</sequence>
<dbReference type="AlphaFoldDB" id="A0A222P5P9"/>
<dbReference type="Proteomes" id="UP000201728">
    <property type="component" value="Chromosome"/>
</dbReference>
<organism evidence="3 4">
    <name type="scientific">Legionella clemsonensis</name>
    <dbReference type="NCBI Taxonomy" id="1867846"/>
    <lineage>
        <taxon>Bacteria</taxon>
        <taxon>Pseudomonadati</taxon>
        <taxon>Pseudomonadota</taxon>
        <taxon>Gammaproteobacteria</taxon>
        <taxon>Legionellales</taxon>
        <taxon>Legionellaceae</taxon>
        <taxon>Legionella</taxon>
    </lineage>
</organism>
<dbReference type="PANTHER" id="PTHR37483">
    <property type="entry name" value="UPF0125 PROTEIN RATB"/>
    <property type="match status" value="1"/>
</dbReference>
<dbReference type="OrthoDB" id="9796575at2"/>
<evidence type="ECO:0000256" key="1">
    <source>
        <dbReference type="ARBA" id="ARBA00010645"/>
    </source>
</evidence>
<keyword evidence="4" id="KW-1185">Reference proteome</keyword>
<gene>
    <name evidence="3" type="primary">pasI</name>
    <name evidence="3" type="ORF">clem_13180</name>
</gene>